<dbReference type="EMBL" id="BAABUJ010000009">
    <property type="protein sequence ID" value="GAA5797926.1"/>
    <property type="molecule type" value="Genomic_DNA"/>
</dbReference>
<accession>A0ABP9XT33</accession>
<comment type="caution">
    <text evidence="1">The sequence shown here is derived from an EMBL/GenBank/DDBJ whole genome shotgun (WGS) entry which is preliminary data.</text>
</comment>
<evidence type="ECO:0000313" key="1">
    <source>
        <dbReference type="EMBL" id="GAA5797926.1"/>
    </source>
</evidence>
<organism evidence="1 2">
    <name type="scientific">Helicostylum pulchrum</name>
    <dbReference type="NCBI Taxonomy" id="562976"/>
    <lineage>
        <taxon>Eukaryota</taxon>
        <taxon>Fungi</taxon>
        <taxon>Fungi incertae sedis</taxon>
        <taxon>Mucoromycota</taxon>
        <taxon>Mucoromycotina</taxon>
        <taxon>Mucoromycetes</taxon>
        <taxon>Mucorales</taxon>
        <taxon>Mucorineae</taxon>
        <taxon>Mucoraceae</taxon>
        <taxon>Helicostylum</taxon>
    </lineage>
</organism>
<gene>
    <name evidence="1" type="ORF">HPULCUR_003323</name>
</gene>
<name>A0ABP9XT33_9FUNG</name>
<proteinExistence type="predicted"/>
<reference evidence="1 2" key="1">
    <citation type="submission" date="2024-04" db="EMBL/GenBank/DDBJ databases">
        <title>genome sequences of Mucor flavus KT1a and Helicostylum pulchrum KT1b strains isolation_sourced from the surface of a dry-aged beef.</title>
        <authorList>
            <person name="Toyotome T."/>
            <person name="Hosono M."/>
            <person name="Torimaru M."/>
            <person name="Fukuda K."/>
            <person name="Mikami N."/>
        </authorList>
    </citation>
    <scope>NUCLEOTIDE SEQUENCE [LARGE SCALE GENOMIC DNA]</scope>
    <source>
        <strain evidence="1 2">KT1b</strain>
    </source>
</reference>
<dbReference type="Proteomes" id="UP001476247">
    <property type="component" value="Unassembled WGS sequence"/>
</dbReference>
<protein>
    <submittedName>
        <fullName evidence="1">Uncharacterized protein</fullName>
    </submittedName>
</protein>
<keyword evidence="2" id="KW-1185">Reference proteome</keyword>
<sequence>MYSNQYLNRFEIEERIQEKLPLHLQEKYKKIRATSRAEIQETERLKQTAKRIEHWEQISDKFLNNILKQLLDKNNTATSDTDTL</sequence>
<evidence type="ECO:0000313" key="2">
    <source>
        <dbReference type="Proteomes" id="UP001476247"/>
    </source>
</evidence>